<evidence type="ECO:0008006" key="3">
    <source>
        <dbReference type="Google" id="ProtNLM"/>
    </source>
</evidence>
<dbReference type="AlphaFoldDB" id="A0A5R8P7Q5"/>
<organism evidence="1 2">
    <name type="scientific">Nocardia cyriacigeorgica</name>
    <dbReference type="NCBI Taxonomy" id="135487"/>
    <lineage>
        <taxon>Bacteria</taxon>
        <taxon>Bacillati</taxon>
        <taxon>Actinomycetota</taxon>
        <taxon>Actinomycetes</taxon>
        <taxon>Mycobacteriales</taxon>
        <taxon>Nocardiaceae</taxon>
        <taxon>Nocardia</taxon>
    </lineage>
</organism>
<proteinExistence type="predicted"/>
<reference evidence="1 2" key="1">
    <citation type="submission" date="2019-05" db="EMBL/GenBank/DDBJ databases">
        <title>Genomes sequences of two Nocardia cyriacigeorgica environmental isolates, type strains Nocardia asteroides ATCC 19247 and Nocardia cyriacigeorgica DSM 44484.</title>
        <authorList>
            <person name="Vautrin F."/>
            <person name="Bergeron E."/>
            <person name="Dubost A."/>
            <person name="Abrouk D."/>
            <person name="Rodriguez Nava V."/>
            <person name="Pujic P."/>
        </authorList>
    </citation>
    <scope>NUCLEOTIDE SEQUENCE [LARGE SCALE GENOMIC DNA]</scope>
    <source>
        <strain evidence="1 2">EML 1456</strain>
    </source>
</reference>
<dbReference type="RefSeq" id="WP_138458458.1">
    <property type="nucleotide sequence ID" value="NZ_VBUU01000036.1"/>
</dbReference>
<name>A0A5R8P7Q5_9NOCA</name>
<protein>
    <recommendedName>
        <fullName evidence="3">Tetratricopeptide repeat protein</fullName>
    </recommendedName>
</protein>
<comment type="caution">
    <text evidence="1">The sequence shown here is derived from an EMBL/GenBank/DDBJ whole genome shotgun (WGS) entry which is preliminary data.</text>
</comment>
<dbReference type="OrthoDB" id="3213425at2"/>
<sequence length="174" mass="18694">MADSAANLGTVDPRGASDEAALTGARLRAAREAAGLSLDAAAARAVLARTEPDITPEVREEMPRWIATWTPNKAITVHQAAKSFEAMGELAAAEQHYRMTCDIWNPVTHSRVHALAAAETGLIRWRLGMHEDAASILRPAIPVLAAMNSDRTARQLAKIRDTAPELLAGIADER</sequence>
<dbReference type="EMBL" id="VBUU01000036">
    <property type="protein sequence ID" value="TLF98198.1"/>
    <property type="molecule type" value="Genomic_DNA"/>
</dbReference>
<evidence type="ECO:0000313" key="2">
    <source>
        <dbReference type="Proteomes" id="UP000308349"/>
    </source>
</evidence>
<gene>
    <name evidence="1" type="ORF">FEK35_25995</name>
</gene>
<evidence type="ECO:0000313" key="1">
    <source>
        <dbReference type="EMBL" id="TLF98198.1"/>
    </source>
</evidence>
<accession>A0A5R8P7Q5</accession>
<dbReference type="Proteomes" id="UP000308349">
    <property type="component" value="Unassembled WGS sequence"/>
</dbReference>